<dbReference type="Gene3D" id="1.25.40.10">
    <property type="entry name" value="Tetratricopeptide repeat domain"/>
    <property type="match status" value="1"/>
</dbReference>
<evidence type="ECO:0000256" key="1">
    <source>
        <dbReference type="ARBA" id="ARBA00022737"/>
    </source>
</evidence>
<accession>V6HDL8</accession>
<sequence>MQRYFKYKETFAIGLVCLLLNCDSIDQNRMNAEKKNTLGLIEFRNGNSEGAKEYFLEAVQLDPKNPEYASNVGASLLIKERVEEAIVFFAKSVEIDPQYKMGYFNLGVSYQKLNKRKAALENYKKAFSNDFPEAFYNAGIVASSLKSGKEAIEYYEKFIELAEPLRYGAQIKDAHGKIREITR</sequence>
<dbReference type="InterPro" id="IPR019734">
    <property type="entry name" value="TPR_rpt"/>
</dbReference>
<dbReference type="PROSITE" id="PS50005">
    <property type="entry name" value="TPR"/>
    <property type="match status" value="3"/>
</dbReference>
<feature type="repeat" description="TPR" evidence="3">
    <location>
        <begin position="100"/>
        <end position="133"/>
    </location>
</feature>
<evidence type="ECO:0000313" key="5">
    <source>
        <dbReference type="Proteomes" id="UP000018719"/>
    </source>
</evidence>
<dbReference type="PANTHER" id="PTHR44943">
    <property type="entry name" value="CELLULOSE SYNTHASE OPERON PROTEIN C"/>
    <property type="match status" value="1"/>
</dbReference>
<feature type="repeat" description="TPR" evidence="3">
    <location>
        <begin position="32"/>
        <end position="65"/>
    </location>
</feature>
<dbReference type="Pfam" id="PF13432">
    <property type="entry name" value="TPR_16"/>
    <property type="match status" value="2"/>
</dbReference>
<evidence type="ECO:0000256" key="3">
    <source>
        <dbReference type="PROSITE-ProRule" id="PRU00339"/>
    </source>
</evidence>
<feature type="repeat" description="TPR" evidence="3">
    <location>
        <begin position="66"/>
        <end position="99"/>
    </location>
</feature>
<protein>
    <submittedName>
        <fullName evidence="4">Tetratricopeptide repeat protein</fullName>
    </submittedName>
</protein>
<gene>
    <name evidence="4" type="ORF">LEP1GSC047_0073</name>
</gene>
<dbReference type="Proteomes" id="UP000018719">
    <property type="component" value="Unassembled WGS sequence"/>
</dbReference>
<dbReference type="PANTHER" id="PTHR44943:SF8">
    <property type="entry name" value="TPR REPEAT-CONTAINING PROTEIN MJ0263"/>
    <property type="match status" value="1"/>
</dbReference>
<dbReference type="AlphaFoldDB" id="V6HDL8"/>
<dbReference type="SMART" id="SM00028">
    <property type="entry name" value="TPR"/>
    <property type="match status" value="4"/>
</dbReference>
<dbReference type="InterPro" id="IPR011990">
    <property type="entry name" value="TPR-like_helical_dom_sf"/>
</dbReference>
<evidence type="ECO:0000313" key="4">
    <source>
        <dbReference type="EMBL" id="EQA38256.1"/>
    </source>
</evidence>
<dbReference type="STRING" id="1049790.LEP1GSC047_0073"/>
<dbReference type="InterPro" id="IPR051685">
    <property type="entry name" value="Ycf3/AcsC/BcsC/TPR_MFPF"/>
</dbReference>
<evidence type="ECO:0000256" key="2">
    <source>
        <dbReference type="ARBA" id="ARBA00022803"/>
    </source>
</evidence>
<organism evidence="4 5">
    <name type="scientific">Leptospira inadai serovar Lyme str. 10</name>
    <dbReference type="NCBI Taxonomy" id="1049790"/>
    <lineage>
        <taxon>Bacteria</taxon>
        <taxon>Pseudomonadati</taxon>
        <taxon>Spirochaetota</taxon>
        <taxon>Spirochaetia</taxon>
        <taxon>Leptospirales</taxon>
        <taxon>Leptospiraceae</taxon>
        <taxon>Leptospira</taxon>
    </lineage>
</organism>
<reference evidence="4 5" key="1">
    <citation type="submission" date="2013-05" db="EMBL/GenBank/DDBJ databases">
        <authorList>
            <person name="Harkins D.M."/>
            <person name="Durkin A.S."/>
            <person name="Brinkac L.M."/>
            <person name="Haft D.H."/>
            <person name="Selengut J.D."/>
            <person name="Sanka R."/>
            <person name="DePew J."/>
            <person name="Purushe J."/>
            <person name="Hartskeerl R.A."/>
            <person name="Ahmed A."/>
            <person name="van der Linden H."/>
            <person name="Goris M.G.A."/>
            <person name="Vinetz J.M."/>
            <person name="Sutton G.G."/>
            <person name="Nierman W.C."/>
            <person name="Fouts D.E."/>
        </authorList>
    </citation>
    <scope>NUCLEOTIDE SEQUENCE [LARGE SCALE GENOMIC DNA]</scope>
    <source>
        <strain evidence="4 5">10</strain>
    </source>
</reference>
<keyword evidence="2 3" id="KW-0802">TPR repeat</keyword>
<dbReference type="EMBL" id="AHMM02000012">
    <property type="protein sequence ID" value="EQA38256.1"/>
    <property type="molecule type" value="Genomic_DNA"/>
</dbReference>
<comment type="caution">
    <text evidence="4">The sequence shown here is derived from an EMBL/GenBank/DDBJ whole genome shotgun (WGS) entry which is preliminary data.</text>
</comment>
<name>V6HDL8_9LEPT</name>
<proteinExistence type="predicted"/>
<dbReference type="SUPFAM" id="SSF48452">
    <property type="entry name" value="TPR-like"/>
    <property type="match status" value="1"/>
</dbReference>
<keyword evidence="1" id="KW-0677">Repeat</keyword>